<dbReference type="AlphaFoldDB" id="A0A0H4TQC5"/>
<evidence type="ECO:0000313" key="1">
    <source>
        <dbReference type="EMBL" id="AKQ02984.1"/>
    </source>
</evidence>
<dbReference type="EMBL" id="KT007006">
    <property type="protein sequence ID" value="AKQ02984.1"/>
    <property type="molecule type" value="Genomic_DNA"/>
</dbReference>
<name>A0A0H4TQC5_9DELT</name>
<dbReference type="Pfam" id="PF20126">
    <property type="entry name" value="TumE"/>
    <property type="match status" value="1"/>
</dbReference>
<dbReference type="InterPro" id="IPR045397">
    <property type="entry name" value="TumE-like"/>
</dbReference>
<organism evidence="1">
    <name type="scientific">uncultured delta proteobacterium Rifle_16ft_4_minimus_37851</name>
    <dbReference type="NCBI Taxonomy" id="1665181"/>
    <lineage>
        <taxon>Bacteria</taxon>
        <taxon>Deltaproteobacteria</taxon>
        <taxon>environmental samples</taxon>
    </lineage>
</organism>
<protein>
    <submittedName>
        <fullName evidence="1">Uncharacterized protein</fullName>
    </submittedName>
</protein>
<reference evidence="1" key="1">
    <citation type="journal article" date="2015" name="ISME J.">
        <title>Aquifer environment selects for microbial species cohorts in sediment and groundwater.</title>
        <authorList>
            <person name="Hug L.A."/>
            <person name="Thomas B.C."/>
            <person name="Brown C.T."/>
            <person name="Frischkorn K.R."/>
            <person name="Williams K.H."/>
            <person name="Tringe S.G."/>
            <person name="Banfield J.F."/>
        </authorList>
    </citation>
    <scope>NUCLEOTIDE SEQUENCE</scope>
</reference>
<sequence length="95" mass="10996">MKGVLVEHVKVREDDGGIIEIKLWQVPPSHDKPHGYKYSLAYIVKGKRIMGYDNAESKGDHRHYRDTEKPYRFTDVDSLLKDFYNDVAKCKGGKL</sequence>
<proteinExistence type="predicted"/>
<accession>A0A0H4TQC5</accession>